<feature type="transmembrane region" description="Helical" evidence="1">
    <location>
        <begin position="41"/>
        <end position="59"/>
    </location>
</feature>
<dbReference type="OrthoDB" id="36156at10239"/>
<keyword evidence="1" id="KW-1133">Transmembrane helix</keyword>
<feature type="transmembrane region" description="Helical" evidence="1">
    <location>
        <begin position="17"/>
        <end position="34"/>
    </location>
</feature>
<evidence type="ECO:0000313" key="2">
    <source>
        <dbReference type="EMBL" id="AJT60866.1"/>
    </source>
</evidence>
<accession>A0A0D4DAJ9</accession>
<organism evidence="2 3">
    <name type="scientific">Vibrio phage ValKK3</name>
    <dbReference type="NCBI Taxonomy" id="1610855"/>
    <lineage>
        <taxon>Viruses</taxon>
        <taxon>Duplodnaviria</taxon>
        <taxon>Heunggongvirae</taxon>
        <taxon>Uroviricota</taxon>
        <taxon>Caudoviricetes</taxon>
        <taxon>Pantevenvirales</taxon>
        <taxon>Straboviridae</taxon>
        <taxon>Schizotequatrovirus</taxon>
        <taxon>Schizotequatrovirus valkk3</taxon>
    </lineage>
</organism>
<keyword evidence="1" id="KW-0472">Membrane</keyword>
<dbReference type="GeneID" id="26628351"/>
<protein>
    <submittedName>
        <fullName evidence="2">Uncharacterized protein</fullName>
    </submittedName>
</protein>
<dbReference type="EMBL" id="KP671755">
    <property type="protein sequence ID" value="AJT60866.1"/>
    <property type="molecule type" value="Genomic_DNA"/>
</dbReference>
<dbReference type="KEGG" id="vg:26628351"/>
<proteinExistence type="predicted"/>
<evidence type="ECO:0000256" key="1">
    <source>
        <dbReference type="SAM" id="Phobius"/>
    </source>
</evidence>
<reference evidence="2 3" key="1">
    <citation type="journal article" date="2016" name="Genom Data">
        <title>Complete genome sequence of a giant Vibrio phage ValKK3 infecting Vibrio alginolyticus.</title>
        <authorList>
            <person name="Lal T.M."/>
            <person name="Sano M."/>
            <person name="Hatai K."/>
            <person name="Ransangan J."/>
        </authorList>
    </citation>
    <scope>NUCLEOTIDE SEQUENCE [LARGE SCALE GENOMIC DNA]</scope>
</reference>
<keyword evidence="1" id="KW-0812">Transmembrane</keyword>
<keyword evidence="3" id="KW-1185">Reference proteome</keyword>
<dbReference type="RefSeq" id="YP_009201128.1">
    <property type="nucleotide sequence ID" value="NC_028829.1"/>
</dbReference>
<name>A0A0D4DAJ9_9CAUD</name>
<evidence type="ECO:0000313" key="3">
    <source>
        <dbReference type="Proteomes" id="UP000202888"/>
    </source>
</evidence>
<sequence length="64" mass="7287">MNQVPDLIFHLMNDNEIITMCFIVALTLVIMHAITFRKCAVLFFSSFIHGIMTFVALFYTPMGG</sequence>
<dbReference type="Proteomes" id="UP000202888">
    <property type="component" value="Segment"/>
</dbReference>